<name>A0A975B5A4_9BACT</name>
<dbReference type="Gene3D" id="1.10.10.10">
    <property type="entry name" value="Winged helix-like DNA-binding domain superfamily/Winged helix DNA-binding domain"/>
    <property type="match status" value="1"/>
</dbReference>
<dbReference type="InterPro" id="IPR050239">
    <property type="entry name" value="Sigma-70_RNA_pol_init_factors"/>
</dbReference>
<evidence type="ECO:0000313" key="3">
    <source>
        <dbReference type="Proteomes" id="UP000663720"/>
    </source>
</evidence>
<accession>A0A975B5A4</accession>
<dbReference type="InterPro" id="IPR013324">
    <property type="entry name" value="RNA_pol_sigma_r3/r4-like"/>
</dbReference>
<dbReference type="CDD" id="cd06171">
    <property type="entry name" value="Sigma70_r4"/>
    <property type="match status" value="1"/>
</dbReference>
<dbReference type="InterPro" id="IPR036388">
    <property type="entry name" value="WH-like_DNA-bd_sf"/>
</dbReference>
<proteinExistence type="predicted"/>
<dbReference type="PANTHER" id="PTHR30603">
    <property type="entry name" value="RNA POLYMERASE SIGMA FACTOR RPO"/>
    <property type="match status" value="1"/>
</dbReference>
<dbReference type="InterPro" id="IPR000943">
    <property type="entry name" value="RNA_pol_sigma70"/>
</dbReference>
<gene>
    <name evidence="2" type="ORF">dnl_12870</name>
</gene>
<evidence type="ECO:0000259" key="1">
    <source>
        <dbReference type="PROSITE" id="PS00716"/>
    </source>
</evidence>
<dbReference type="Proteomes" id="UP000663720">
    <property type="component" value="Chromosome"/>
</dbReference>
<dbReference type="SUPFAM" id="SSF88659">
    <property type="entry name" value="Sigma3 and sigma4 domains of RNA polymerase sigma factors"/>
    <property type="match status" value="1"/>
</dbReference>
<sequence length="896" mass="103222">MISEPHPLHDRKFNNKNCRVLPFELFDTLLTSYDPCEIITEDVWQKWVVILTETTDLSLKLSGIASEIGLKWPAVRNNETFSDYTQYNLEQIKTLSGFGRKKIKTLLLCFAKVVYDAERLDKNNHYKTDSIPAPDNEKISFSEEDFFASLCNSNNPQQIISKDLWDEWKKRLVDTAEISPGIFDIANELGLTWAYSRRDEKVSDYAHLDLKQILSLRGFGKRKITTLILCMAKAAIDCRIQKRKVAILEKIPAAVNIRNILGGLKDKEKEIIVLRYGFFGNPVHTLEEIGGKFGVTRERIRQLEQKALDILSRPANMKLFKRYIAAKQDEMWEKLADENGVLDKSLSEKQIQNKIEGEFALSVYCCMGSAEKWLSEYACETDKAWYKTGYPEETIKELTDQLLNLERCLPASLKTISQEFHADKILIRLVIGLSDHLKQYKGYVLSAPLGARARRTVNLHRILSERFKNRTVSIYELVREHNNIFSDEACSERDAVIVMESASHLFVQIADIGWCSIGESGNIIQRETELLTDSENIDDQDDDHVENTEETETSIRLIIKRFFEIKGPCRLSEIVNYFNENDDIHYPANSIPFILSYSSEFTRLAPGLYGLWDKHADVPEDQLVSDLLLTDQACRLYVLARYSGELPGAYPFWNYLMEYKWCKWLEEKGDNPMLFESLLFIAEPQHWKIPDSEKEFWLSKKSQKAKYHFEAYLLSFSEKDVPDLIKLFALAKHAKNIGRMNWFLANRILNSTRISSQNSALSLAMLIGLGVLQPCTYWQASHRIDSGIHYFLEPLSQQLYRTGVLEWNNSAGLYVKEMLKKSAYEKGGGWPAQSCLLNIAGMLQNQSDEGMQADEISYKEEMFGSELPFAEKIESGHKRIRDSISVRKRRRTRIAL</sequence>
<protein>
    <submittedName>
        <fullName evidence="2">RNA polymerase sigma-70 region 4 domain-containing protein</fullName>
    </submittedName>
</protein>
<dbReference type="EMBL" id="CP061799">
    <property type="protein sequence ID" value="QTA79039.1"/>
    <property type="molecule type" value="Genomic_DNA"/>
</dbReference>
<dbReference type="Pfam" id="PF04545">
    <property type="entry name" value="Sigma70_r4"/>
    <property type="match status" value="1"/>
</dbReference>
<dbReference type="PANTHER" id="PTHR30603:SF47">
    <property type="entry name" value="RNA POLYMERASE SIGMA FACTOR SIGD, CHLOROPLASTIC"/>
    <property type="match status" value="1"/>
</dbReference>
<keyword evidence="3" id="KW-1185">Reference proteome</keyword>
<dbReference type="PROSITE" id="PS00716">
    <property type="entry name" value="SIGMA70_2"/>
    <property type="match status" value="1"/>
</dbReference>
<evidence type="ECO:0000313" key="2">
    <source>
        <dbReference type="EMBL" id="QTA79039.1"/>
    </source>
</evidence>
<dbReference type="GO" id="GO:0006352">
    <property type="term" value="P:DNA-templated transcription initiation"/>
    <property type="evidence" value="ECO:0007669"/>
    <property type="project" value="InterPro"/>
</dbReference>
<dbReference type="InterPro" id="IPR007630">
    <property type="entry name" value="RNA_pol_sigma70_r4"/>
</dbReference>
<dbReference type="KEGG" id="dli:dnl_12870"/>
<dbReference type="RefSeq" id="WP_207690833.1">
    <property type="nucleotide sequence ID" value="NZ_CP061799.1"/>
</dbReference>
<dbReference type="AlphaFoldDB" id="A0A975B5A4"/>
<dbReference type="GO" id="GO:0003700">
    <property type="term" value="F:DNA-binding transcription factor activity"/>
    <property type="evidence" value="ECO:0007669"/>
    <property type="project" value="InterPro"/>
</dbReference>
<reference evidence="2" key="1">
    <citation type="journal article" date="2021" name="Microb. Physiol.">
        <title>Proteogenomic Insights into the Physiology of Marine, Sulfate-Reducing, Filamentous Desulfonema limicola and Desulfonema magnum.</title>
        <authorList>
            <person name="Schnaars V."/>
            <person name="Wohlbrand L."/>
            <person name="Scheve S."/>
            <person name="Hinrichs C."/>
            <person name="Reinhardt R."/>
            <person name="Rabus R."/>
        </authorList>
    </citation>
    <scope>NUCLEOTIDE SEQUENCE</scope>
    <source>
        <strain evidence="2">5ac10</strain>
    </source>
</reference>
<feature type="domain" description="RNA polymerase sigma-70" evidence="1">
    <location>
        <begin position="285"/>
        <end position="311"/>
    </location>
</feature>
<organism evidence="2 3">
    <name type="scientific">Desulfonema limicola</name>
    <dbReference type="NCBI Taxonomy" id="45656"/>
    <lineage>
        <taxon>Bacteria</taxon>
        <taxon>Pseudomonadati</taxon>
        <taxon>Thermodesulfobacteriota</taxon>
        <taxon>Desulfobacteria</taxon>
        <taxon>Desulfobacterales</taxon>
        <taxon>Desulfococcaceae</taxon>
        <taxon>Desulfonema</taxon>
    </lineage>
</organism>
<dbReference type="PRINTS" id="PR00046">
    <property type="entry name" value="SIGMA70FCT"/>
</dbReference>